<dbReference type="InterPro" id="IPR022183">
    <property type="entry name" value="DUF3710"/>
</dbReference>
<gene>
    <name evidence="2" type="ORF">GCM10025876_01270</name>
</gene>
<name>A0ABQ6I7V1_9MICO</name>
<evidence type="ECO:0000313" key="3">
    <source>
        <dbReference type="Proteomes" id="UP001157125"/>
    </source>
</evidence>
<evidence type="ECO:0000313" key="2">
    <source>
        <dbReference type="EMBL" id="GMA33923.1"/>
    </source>
</evidence>
<comment type="caution">
    <text evidence="2">The sequence shown here is derived from an EMBL/GenBank/DDBJ whole genome shotgun (WGS) entry which is preliminary data.</text>
</comment>
<dbReference type="EMBL" id="BSUN01000001">
    <property type="protein sequence ID" value="GMA33923.1"/>
    <property type="molecule type" value="Genomic_DNA"/>
</dbReference>
<dbReference type="RefSeq" id="WP_284327123.1">
    <property type="nucleotide sequence ID" value="NZ_BSUN01000001.1"/>
</dbReference>
<proteinExistence type="predicted"/>
<accession>A0ABQ6I7V1</accession>
<evidence type="ECO:0000256" key="1">
    <source>
        <dbReference type="SAM" id="MobiDB-lite"/>
    </source>
</evidence>
<protein>
    <recommendedName>
        <fullName evidence="4">DUF3710 domain-containing protein</fullName>
    </recommendedName>
</protein>
<dbReference type="Pfam" id="PF12502">
    <property type="entry name" value="DUF3710"/>
    <property type="match status" value="1"/>
</dbReference>
<keyword evidence="3" id="KW-1185">Reference proteome</keyword>
<sequence>MAEEFADVLAGLPVAEGPWNLADAPEDTAFIDFGVLRVGTVDQLRFRPEYDAGTKTCGAVSVRSGDVQIHQVVAAPRGESRWNVLRPQMTERLRGEGAHVTVEEGHFGPELAVLRGHERPDGTTVAIPMRVQAVDGDRWMLKVTSIGPTVHEAETRDKVNALVSRCAVDRGPAAAVAGSVMTLTPPPGAPRPGGAPTGRA</sequence>
<dbReference type="Proteomes" id="UP001157125">
    <property type="component" value="Unassembled WGS sequence"/>
</dbReference>
<reference evidence="3" key="1">
    <citation type="journal article" date="2019" name="Int. J. Syst. Evol. Microbiol.">
        <title>The Global Catalogue of Microorganisms (GCM) 10K type strain sequencing project: providing services to taxonomists for standard genome sequencing and annotation.</title>
        <authorList>
            <consortium name="The Broad Institute Genomics Platform"/>
            <consortium name="The Broad Institute Genome Sequencing Center for Infectious Disease"/>
            <person name="Wu L."/>
            <person name="Ma J."/>
        </authorList>
    </citation>
    <scope>NUCLEOTIDE SEQUENCE [LARGE SCALE GENOMIC DNA]</scope>
    <source>
        <strain evidence="3">NBRC 112299</strain>
    </source>
</reference>
<organism evidence="2 3">
    <name type="scientific">Demequina litorisediminis</name>
    <dbReference type="NCBI Taxonomy" id="1849022"/>
    <lineage>
        <taxon>Bacteria</taxon>
        <taxon>Bacillati</taxon>
        <taxon>Actinomycetota</taxon>
        <taxon>Actinomycetes</taxon>
        <taxon>Micrococcales</taxon>
        <taxon>Demequinaceae</taxon>
        <taxon>Demequina</taxon>
    </lineage>
</organism>
<feature type="region of interest" description="Disordered" evidence="1">
    <location>
        <begin position="179"/>
        <end position="200"/>
    </location>
</feature>
<evidence type="ECO:0008006" key="4">
    <source>
        <dbReference type="Google" id="ProtNLM"/>
    </source>
</evidence>